<accession>A0ACB7RU84</accession>
<reference evidence="1" key="1">
    <citation type="submission" date="2020-05" db="EMBL/GenBank/DDBJ databases">
        <title>Large-scale comparative analyses of tick genomes elucidate their genetic diversity and vector capacities.</title>
        <authorList>
            <person name="Jia N."/>
            <person name="Wang J."/>
            <person name="Shi W."/>
            <person name="Du L."/>
            <person name="Sun Y."/>
            <person name="Zhan W."/>
            <person name="Jiang J."/>
            <person name="Wang Q."/>
            <person name="Zhang B."/>
            <person name="Ji P."/>
            <person name="Sakyi L.B."/>
            <person name="Cui X."/>
            <person name="Yuan T."/>
            <person name="Jiang B."/>
            <person name="Yang W."/>
            <person name="Lam T.T.-Y."/>
            <person name="Chang Q."/>
            <person name="Ding S."/>
            <person name="Wang X."/>
            <person name="Zhu J."/>
            <person name="Ruan X."/>
            <person name="Zhao L."/>
            <person name="Wei J."/>
            <person name="Que T."/>
            <person name="Du C."/>
            <person name="Cheng J."/>
            <person name="Dai P."/>
            <person name="Han X."/>
            <person name="Huang E."/>
            <person name="Gao Y."/>
            <person name="Liu J."/>
            <person name="Shao H."/>
            <person name="Ye R."/>
            <person name="Li L."/>
            <person name="Wei W."/>
            <person name="Wang X."/>
            <person name="Wang C."/>
            <person name="Yang T."/>
            <person name="Huo Q."/>
            <person name="Li W."/>
            <person name="Guo W."/>
            <person name="Chen H."/>
            <person name="Zhou L."/>
            <person name="Ni X."/>
            <person name="Tian J."/>
            <person name="Zhou Y."/>
            <person name="Sheng Y."/>
            <person name="Liu T."/>
            <person name="Pan Y."/>
            <person name="Xia L."/>
            <person name="Li J."/>
            <person name="Zhao F."/>
            <person name="Cao W."/>
        </authorList>
    </citation>
    <scope>NUCLEOTIDE SEQUENCE</scope>
    <source>
        <strain evidence="1">Hyas-2018</strain>
    </source>
</reference>
<dbReference type="EMBL" id="CM023487">
    <property type="protein sequence ID" value="KAH6926018.1"/>
    <property type="molecule type" value="Genomic_DNA"/>
</dbReference>
<sequence length="616" mass="64253">MLVLQTRPSRLLGGGFSRVLRNSITIKMVLGIVLFFAGMSSLYVNHRLGLSLAGVGLVLVFVPAEFLFGLCIDFKGHKENARCSRSGSTKSDSQQPAEVVVEDGGGGNGFSASGDNASTFPPEVVLQEAGSRDPAGGSLQDGGCSPGADSRRTSSPRCTCMAGKNSPPDTSVQLQRTRSDVLKAGPGSAVDVRSEGSPPPVDSRTEATPSPTCKFHRTRSAVLRAEDLPKNAPPQIVRFNIGADGYDPAAAAASTSTGGVTTRTLSGGGRTRAAGGQSPRAALVRGVSFEQTTFHRSKSAVMHRGSLSGDEATAAMSSPSSSAKSSPTRSLRGQAAANTSPFKERPLAPAVARIQQLQQIPAMRIQSSKGGAAVGNDPRASTMAVQLYEAPFARTAISDLSNENYTRFHRIRAVQQQQQQQQAAAVGAPGVTTRKKEATSQNLLLRTRSMTTSRSSTNLAQPQQQDGPKTTGKSSKDKNASSNQDAKGGSSSSDSSQRLAPEATTPKLRRTSSGPSRRPARASKEPSAAPWTSLAVQTAAGVITLLCKPQQQEAESASLLLPKPPPGQAKARETSRVPRIVTVTVSGDEDSSADREDSASSSGQRDSSLSLAQTSS</sequence>
<evidence type="ECO:0000313" key="2">
    <source>
        <dbReference type="Proteomes" id="UP000821845"/>
    </source>
</evidence>
<dbReference type="Proteomes" id="UP000821845">
    <property type="component" value="Chromosome 7"/>
</dbReference>
<protein>
    <submittedName>
        <fullName evidence="1">Uncharacterized protein</fullName>
    </submittedName>
</protein>
<evidence type="ECO:0000313" key="1">
    <source>
        <dbReference type="EMBL" id="KAH6926018.1"/>
    </source>
</evidence>
<keyword evidence="2" id="KW-1185">Reference proteome</keyword>
<comment type="caution">
    <text evidence="1">The sequence shown here is derived from an EMBL/GenBank/DDBJ whole genome shotgun (WGS) entry which is preliminary data.</text>
</comment>
<proteinExistence type="predicted"/>
<name>A0ACB7RU84_HYAAI</name>
<organism evidence="1 2">
    <name type="scientific">Hyalomma asiaticum</name>
    <name type="common">Tick</name>
    <dbReference type="NCBI Taxonomy" id="266040"/>
    <lineage>
        <taxon>Eukaryota</taxon>
        <taxon>Metazoa</taxon>
        <taxon>Ecdysozoa</taxon>
        <taxon>Arthropoda</taxon>
        <taxon>Chelicerata</taxon>
        <taxon>Arachnida</taxon>
        <taxon>Acari</taxon>
        <taxon>Parasitiformes</taxon>
        <taxon>Ixodida</taxon>
        <taxon>Ixodoidea</taxon>
        <taxon>Ixodidae</taxon>
        <taxon>Hyalomminae</taxon>
        <taxon>Hyalomma</taxon>
    </lineage>
</organism>
<gene>
    <name evidence="1" type="ORF">HPB50_012957</name>
</gene>